<organism evidence="2 3">
    <name type="scientific">Hebeloma cylindrosporum</name>
    <dbReference type="NCBI Taxonomy" id="76867"/>
    <lineage>
        <taxon>Eukaryota</taxon>
        <taxon>Fungi</taxon>
        <taxon>Dikarya</taxon>
        <taxon>Basidiomycota</taxon>
        <taxon>Agaricomycotina</taxon>
        <taxon>Agaricomycetes</taxon>
        <taxon>Agaricomycetidae</taxon>
        <taxon>Agaricales</taxon>
        <taxon>Agaricineae</taxon>
        <taxon>Hymenogastraceae</taxon>
        <taxon>Hebeloma</taxon>
    </lineage>
</organism>
<gene>
    <name evidence="2" type="ORF">M413DRAFT_11220</name>
</gene>
<dbReference type="AlphaFoldDB" id="A0A0C3BWF3"/>
<protein>
    <submittedName>
        <fullName evidence="2">Uncharacterized protein</fullName>
    </submittedName>
</protein>
<evidence type="ECO:0000313" key="2">
    <source>
        <dbReference type="EMBL" id="KIM40945.1"/>
    </source>
</evidence>
<dbReference type="EMBL" id="KN831781">
    <property type="protein sequence ID" value="KIM40945.1"/>
    <property type="molecule type" value="Genomic_DNA"/>
</dbReference>
<reference evidence="2 3" key="1">
    <citation type="submission" date="2014-04" db="EMBL/GenBank/DDBJ databases">
        <authorList>
            <consortium name="DOE Joint Genome Institute"/>
            <person name="Kuo A."/>
            <person name="Gay G."/>
            <person name="Dore J."/>
            <person name="Kohler A."/>
            <person name="Nagy L.G."/>
            <person name="Floudas D."/>
            <person name="Copeland A."/>
            <person name="Barry K.W."/>
            <person name="Cichocki N."/>
            <person name="Veneault-Fourrey C."/>
            <person name="LaButti K."/>
            <person name="Lindquist E.A."/>
            <person name="Lipzen A."/>
            <person name="Lundell T."/>
            <person name="Morin E."/>
            <person name="Murat C."/>
            <person name="Sun H."/>
            <person name="Tunlid A."/>
            <person name="Henrissat B."/>
            <person name="Grigoriev I.V."/>
            <person name="Hibbett D.S."/>
            <person name="Martin F."/>
            <person name="Nordberg H.P."/>
            <person name="Cantor M.N."/>
            <person name="Hua S.X."/>
        </authorList>
    </citation>
    <scope>NUCLEOTIDE SEQUENCE [LARGE SCALE GENOMIC DNA]</scope>
    <source>
        <strain evidence="3">h7</strain>
    </source>
</reference>
<reference evidence="3" key="2">
    <citation type="submission" date="2015-01" db="EMBL/GenBank/DDBJ databases">
        <title>Evolutionary Origins and Diversification of the Mycorrhizal Mutualists.</title>
        <authorList>
            <consortium name="DOE Joint Genome Institute"/>
            <consortium name="Mycorrhizal Genomics Consortium"/>
            <person name="Kohler A."/>
            <person name="Kuo A."/>
            <person name="Nagy L.G."/>
            <person name="Floudas D."/>
            <person name="Copeland A."/>
            <person name="Barry K.W."/>
            <person name="Cichocki N."/>
            <person name="Veneault-Fourrey C."/>
            <person name="LaButti K."/>
            <person name="Lindquist E.A."/>
            <person name="Lipzen A."/>
            <person name="Lundell T."/>
            <person name="Morin E."/>
            <person name="Murat C."/>
            <person name="Riley R."/>
            <person name="Ohm R."/>
            <person name="Sun H."/>
            <person name="Tunlid A."/>
            <person name="Henrissat B."/>
            <person name="Grigoriev I.V."/>
            <person name="Hibbett D.S."/>
            <person name="Martin F."/>
        </authorList>
    </citation>
    <scope>NUCLEOTIDE SEQUENCE [LARGE SCALE GENOMIC DNA]</scope>
    <source>
        <strain evidence="3">h7</strain>
    </source>
</reference>
<dbReference type="HOGENOM" id="CLU_1731679_0_0_1"/>
<feature type="region of interest" description="Disordered" evidence="1">
    <location>
        <begin position="1"/>
        <end position="26"/>
    </location>
</feature>
<sequence>MSAAQRGSRREVSEKEARDHESAAGEEVRDLVVKDLNGIENIMNLQRDASVAYDNLRWAIEANEAASGKISTAVGGYRPRSLGGQKGTQIIYRFCQYPFADIVGWCNLERGRLTVAGAGVMPTHRSGAIGSVVFVGQFGTEDKLSKSQVFP</sequence>
<evidence type="ECO:0000313" key="3">
    <source>
        <dbReference type="Proteomes" id="UP000053424"/>
    </source>
</evidence>
<proteinExistence type="predicted"/>
<feature type="compositionally biased region" description="Basic and acidic residues" evidence="1">
    <location>
        <begin position="8"/>
        <end position="26"/>
    </location>
</feature>
<name>A0A0C3BWF3_HEBCY</name>
<accession>A0A0C3BWF3</accession>
<evidence type="ECO:0000256" key="1">
    <source>
        <dbReference type="SAM" id="MobiDB-lite"/>
    </source>
</evidence>
<dbReference type="Proteomes" id="UP000053424">
    <property type="component" value="Unassembled WGS sequence"/>
</dbReference>
<keyword evidence="3" id="KW-1185">Reference proteome</keyword>